<reference evidence="2" key="1">
    <citation type="submission" date="2019-08" db="EMBL/GenBank/DDBJ databases">
        <authorList>
            <person name="Kucharzyk K."/>
            <person name="Murdoch R.W."/>
            <person name="Higgins S."/>
            <person name="Loffler F."/>
        </authorList>
    </citation>
    <scope>NUCLEOTIDE SEQUENCE</scope>
</reference>
<feature type="region of interest" description="Disordered" evidence="1">
    <location>
        <begin position="1"/>
        <end position="22"/>
    </location>
</feature>
<proteinExistence type="predicted"/>
<dbReference type="EMBL" id="VSSQ01123409">
    <property type="protein sequence ID" value="MPN54813.1"/>
    <property type="molecule type" value="Genomic_DNA"/>
</dbReference>
<sequence length="81" mass="8641">MEPSFSVSGIDRSDDGALRTMRNGTAGSVSWKTAFSVSEGAWPKATPEMREGRRLNRIDVGLGVFSVGIKGSRVLIAKEVG</sequence>
<protein>
    <submittedName>
        <fullName evidence="2">Uncharacterized protein</fullName>
    </submittedName>
</protein>
<accession>A0A645J5S5</accession>
<comment type="caution">
    <text evidence="2">The sequence shown here is derived from an EMBL/GenBank/DDBJ whole genome shotgun (WGS) entry which is preliminary data.</text>
</comment>
<gene>
    <name evidence="2" type="ORF">SDC9_202490</name>
</gene>
<evidence type="ECO:0000313" key="2">
    <source>
        <dbReference type="EMBL" id="MPN54813.1"/>
    </source>
</evidence>
<evidence type="ECO:0000256" key="1">
    <source>
        <dbReference type="SAM" id="MobiDB-lite"/>
    </source>
</evidence>
<organism evidence="2">
    <name type="scientific">bioreactor metagenome</name>
    <dbReference type="NCBI Taxonomy" id="1076179"/>
    <lineage>
        <taxon>unclassified sequences</taxon>
        <taxon>metagenomes</taxon>
        <taxon>ecological metagenomes</taxon>
    </lineage>
</organism>
<name>A0A645J5S5_9ZZZZ</name>
<dbReference type="AlphaFoldDB" id="A0A645J5S5"/>